<dbReference type="Proteomes" id="UP000241462">
    <property type="component" value="Unassembled WGS sequence"/>
</dbReference>
<dbReference type="EMBL" id="KZ678380">
    <property type="protein sequence ID" value="PSS00912.1"/>
    <property type="molecule type" value="Genomic_DNA"/>
</dbReference>
<evidence type="ECO:0000256" key="1">
    <source>
        <dbReference type="SAM" id="MobiDB-lite"/>
    </source>
</evidence>
<gene>
    <name evidence="2" type="ORF">BD289DRAFT_422924</name>
</gene>
<evidence type="ECO:0000313" key="3">
    <source>
        <dbReference type="Proteomes" id="UP000241462"/>
    </source>
</evidence>
<proteinExistence type="predicted"/>
<keyword evidence="3" id="KW-1185">Reference proteome</keyword>
<sequence>MENIGVCLASLQRQHVDCAGTSDDAERYPPSTSNGLIGTRNTAGLRTGQWCSCTGNPVPRLVGRAIRSGDASGAVGVMPYRRLHCRGVARQSVANRTEPSGSRPNQSANVVKQRSGAHGPPRAASPIAKRCHGSMCGRARAMIASASASAVQAVETDSESRSTRGISSHWQRACRTEMLAAHLVARLPGGSLHSRARESP</sequence>
<feature type="compositionally biased region" description="Polar residues" evidence="1">
    <location>
        <begin position="92"/>
        <end position="112"/>
    </location>
</feature>
<dbReference type="InParanoid" id="A0A2T3AK36"/>
<evidence type="ECO:0000313" key="2">
    <source>
        <dbReference type="EMBL" id="PSS00912.1"/>
    </source>
</evidence>
<accession>A0A2T3AK36</accession>
<name>A0A2T3AK36_9PEZI</name>
<reference evidence="2 3" key="1">
    <citation type="journal article" date="2018" name="Mycol. Prog.">
        <title>Coniella lustricola, a new species from submerged detritus.</title>
        <authorList>
            <person name="Raudabaugh D.B."/>
            <person name="Iturriaga T."/>
            <person name="Carver A."/>
            <person name="Mondo S."/>
            <person name="Pangilinan J."/>
            <person name="Lipzen A."/>
            <person name="He G."/>
            <person name="Amirebrahimi M."/>
            <person name="Grigoriev I.V."/>
            <person name="Miller A.N."/>
        </authorList>
    </citation>
    <scope>NUCLEOTIDE SEQUENCE [LARGE SCALE GENOMIC DNA]</scope>
    <source>
        <strain evidence="2 3">B22-T-1</strain>
    </source>
</reference>
<protein>
    <submittedName>
        <fullName evidence="2">Uncharacterized protein</fullName>
    </submittedName>
</protein>
<feature type="compositionally biased region" description="Polar residues" evidence="1">
    <location>
        <begin position="30"/>
        <end position="40"/>
    </location>
</feature>
<feature type="region of interest" description="Disordered" evidence="1">
    <location>
        <begin position="92"/>
        <end position="128"/>
    </location>
</feature>
<organism evidence="2 3">
    <name type="scientific">Coniella lustricola</name>
    <dbReference type="NCBI Taxonomy" id="2025994"/>
    <lineage>
        <taxon>Eukaryota</taxon>
        <taxon>Fungi</taxon>
        <taxon>Dikarya</taxon>
        <taxon>Ascomycota</taxon>
        <taxon>Pezizomycotina</taxon>
        <taxon>Sordariomycetes</taxon>
        <taxon>Sordariomycetidae</taxon>
        <taxon>Diaporthales</taxon>
        <taxon>Schizoparmaceae</taxon>
        <taxon>Coniella</taxon>
    </lineage>
</organism>
<dbReference type="AlphaFoldDB" id="A0A2T3AK36"/>
<feature type="region of interest" description="Disordered" evidence="1">
    <location>
        <begin position="21"/>
        <end position="40"/>
    </location>
</feature>